<dbReference type="PANTHER" id="PTHR46033">
    <property type="entry name" value="PROTEIN MAIN-LIKE 2"/>
    <property type="match status" value="1"/>
</dbReference>
<dbReference type="GO" id="GO:0010073">
    <property type="term" value="P:meristem maintenance"/>
    <property type="evidence" value="ECO:0007669"/>
    <property type="project" value="InterPro"/>
</dbReference>
<dbReference type="InterPro" id="IPR044824">
    <property type="entry name" value="MAIN-like"/>
</dbReference>
<reference evidence="2 3" key="1">
    <citation type="journal article" date="2019" name="Sci. Rep.">
        <title>A high-quality genome of Eragrostis curvula grass provides insights into Poaceae evolution and supports new strategies to enhance forage quality.</title>
        <authorList>
            <person name="Carballo J."/>
            <person name="Santos B.A.C.M."/>
            <person name="Zappacosta D."/>
            <person name="Garbus I."/>
            <person name="Selva J.P."/>
            <person name="Gallo C.A."/>
            <person name="Diaz A."/>
            <person name="Albertini E."/>
            <person name="Caccamo M."/>
            <person name="Echenique V."/>
        </authorList>
    </citation>
    <scope>NUCLEOTIDE SEQUENCE [LARGE SCALE GENOMIC DNA]</scope>
    <source>
        <strain evidence="3">cv. Victoria</strain>
        <tissue evidence="2">Leaf</tissue>
    </source>
</reference>
<proteinExistence type="predicted"/>
<dbReference type="Pfam" id="PF10536">
    <property type="entry name" value="PMD"/>
    <property type="match status" value="1"/>
</dbReference>
<name>A0A5J9TRJ4_9POAL</name>
<organism evidence="2 3">
    <name type="scientific">Eragrostis curvula</name>
    <name type="common">weeping love grass</name>
    <dbReference type="NCBI Taxonomy" id="38414"/>
    <lineage>
        <taxon>Eukaryota</taxon>
        <taxon>Viridiplantae</taxon>
        <taxon>Streptophyta</taxon>
        <taxon>Embryophyta</taxon>
        <taxon>Tracheophyta</taxon>
        <taxon>Spermatophyta</taxon>
        <taxon>Magnoliopsida</taxon>
        <taxon>Liliopsida</taxon>
        <taxon>Poales</taxon>
        <taxon>Poaceae</taxon>
        <taxon>PACMAD clade</taxon>
        <taxon>Chloridoideae</taxon>
        <taxon>Eragrostideae</taxon>
        <taxon>Eragrostidinae</taxon>
        <taxon>Eragrostis</taxon>
    </lineage>
</organism>
<feature type="domain" description="Aminotransferase-like plant mobile" evidence="1">
    <location>
        <begin position="43"/>
        <end position="98"/>
    </location>
</feature>
<comment type="caution">
    <text evidence="2">The sequence shown here is derived from an EMBL/GenBank/DDBJ whole genome shotgun (WGS) entry which is preliminary data.</text>
</comment>
<evidence type="ECO:0000259" key="1">
    <source>
        <dbReference type="Pfam" id="PF10536"/>
    </source>
</evidence>
<dbReference type="AlphaFoldDB" id="A0A5J9TRJ4"/>
<dbReference type="EMBL" id="RWGY01000031">
    <property type="protein sequence ID" value="TVU13990.1"/>
    <property type="molecule type" value="Genomic_DNA"/>
</dbReference>
<dbReference type="Proteomes" id="UP000324897">
    <property type="component" value="Unassembled WGS sequence"/>
</dbReference>
<protein>
    <recommendedName>
        <fullName evidence="1">Aminotransferase-like plant mobile domain-containing protein</fullName>
    </recommendedName>
</protein>
<gene>
    <name evidence="2" type="ORF">EJB05_37431</name>
</gene>
<dbReference type="OrthoDB" id="593744at2759"/>
<evidence type="ECO:0000313" key="3">
    <source>
        <dbReference type="Proteomes" id="UP000324897"/>
    </source>
</evidence>
<feature type="non-terminal residue" evidence="2">
    <location>
        <position position="1"/>
    </location>
</feature>
<dbReference type="InterPro" id="IPR019557">
    <property type="entry name" value="AminoTfrase-like_pln_mobile"/>
</dbReference>
<evidence type="ECO:0000313" key="2">
    <source>
        <dbReference type="EMBL" id="TVU13990.1"/>
    </source>
</evidence>
<dbReference type="Gramene" id="TVU13990">
    <property type="protein sequence ID" value="TVU13990"/>
    <property type="gene ID" value="EJB05_37431"/>
</dbReference>
<accession>A0A5J9TRJ4</accession>
<feature type="non-terminal residue" evidence="2">
    <location>
        <position position="102"/>
    </location>
</feature>
<dbReference type="PANTHER" id="PTHR46033:SF82">
    <property type="entry name" value="AMINOTRANSFERASE-LIKE PLANT MOBILE DOMAIN-CONTAINING PROTEIN"/>
    <property type="match status" value="1"/>
</dbReference>
<keyword evidence="3" id="KW-1185">Reference proteome</keyword>
<sequence length="102" mass="11654">NEKDKKPSGVSSAWLTSHFNNLDDNADEGTVERFARDWLWHMQWENIATYSWGSATLAWLYRSLCEACTRTGASPTLGGCAYLLQIWMWERFPVGRPDRGPA</sequence>